<comment type="caution">
    <text evidence="3">The sequence shown here is derived from an EMBL/GenBank/DDBJ whole genome shotgun (WGS) entry which is preliminary data.</text>
</comment>
<keyword evidence="2" id="KW-1133">Transmembrane helix</keyword>
<feature type="compositionally biased region" description="Low complexity" evidence="1">
    <location>
        <begin position="91"/>
        <end position="122"/>
    </location>
</feature>
<evidence type="ECO:0000313" key="4">
    <source>
        <dbReference type="Proteomes" id="UP000266841"/>
    </source>
</evidence>
<dbReference type="EMBL" id="AGNL01002124">
    <property type="protein sequence ID" value="EJK76458.1"/>
    <property type="molecule type" value="Genomic_DNA"/>
</dbReference>
<organism evidence="3 4">
    <name type="scientific">Thalassiosira oceanica</name>
    <name type="common">Marine diatom</name>
    <dbReference type="NCBI Taxonomy" id="159749"/>
    <lineage>
        <taxon>Eukaryota</taxon>
        <taxon>Sar</taxon>
        <taxon>Stramenopiles</taxon>
        <taxon>Ochrophyta</taxon>
        <taxon>Bacillariophyta</taxon>
        <taxon>Coscinodiscophyceae</taxon>
        <taxon>Thalassiosirophycidae</taxon>
        <taxon>Thalassiosirales</taxon>
        <taxon>Thalassiosiraceae</taxon>
        <taxon>Thalassiosira</taxon>
    </lineage>
</organism>
<keyword evidence="4" id="KW-1185">Reference proteome</keyword>
<feature type="compositionally biased region" description="Polar residues" evidence="1">
    <location>
        <begin position="18"/>
        <end position="27"/>
    </location>
</feature>
<feature type="compositionally biased region" description="Polar residues" evidence="1">
    <location>
        <begin position="1"/>
        <end position="11"/>
    </location>
</feature>
<accession>K0TCJ0</accession>
<evidence type="ECO:0000256" key="1">
    <source>
        <dbReference type="SAM" id="MobiDB-lite"/>
    </source>
</evidence>
<proteinExistence type="predicted"/>
<feature type="non-terminal residue" evidence="3">
    <location>
        <position position="232"/>
    </location>
</feature>
<sequence>MDQQVSKQSRASPRAEMSLSSPASSCTTRERGDVDRPRPGVPRTGHRSQARGCLRACHQWPRRSQTVPTTVPTESADSELPPSHGPDYFFPSDSPSLAPSGSSAPSDSPTGPTPDGTVSGPGQPTASPVSSPTSGPVDPSVVLPPSTVPGDAPAPAATSPDETSESSSWLTNTAIIGIAVGGGVGLILMVGAIWYVARRKGGGNDGLDTDWQAQNSPQHGGGGPGGGDDGGA</sequence>
<feature type="compositionally biased region" description="Polar residues" evidence="1">
    <location>
        <begin position="62"/>
        <end position="75"/>
    </location>
</feature>
<keyword evidence="2" id="KW-0812">Transmembrane</keyword>
<feature type="region of interest" description="Disordered" evidence="1">
    <location>
        <begin position="201"/>
        <end position="232"/>
    </location>
</feature>
<dbReference type="AlphaFoldDB" id="K0TCJ0"/>
<keyword evidence="2" id="KW-0472">Membrane</keyword>
<gene>
    <name evidence="3" type="ORF">THAOC_01781</name>
</gene>
<protein>
    <submittedName>
        <fullName evidence="3">Uncharacterized protein</fullName>
    </submittedName>
</protein>
<reference evidence="3 4" key="1">
    <citation type="journal article" date="2012" name="Genome Biol.">
        <title>Genome and low-iron response of an oceanic diatom adapted to chronic iron limitation.</title>
        <authorList>
            <person name="Lommer M."/>
            <person name="Specht M."/>
            <person name="Roy A.S."/>
            <person name="Kraemer L."/>
            <person name="Andreson R."/>
            <person name="Gutowska M.A."/>
            <person name="Wolf J."/>
            <person name="Bergner S.V."/>
            <person name="Schilhabel M.B."/>
            <person name="Klostermeier U.C."/>
            <person name="Beiko R.G."/>
            <person name="Rosenstiel P."/>
            <person name="Hippler M."/>
            <person name="Laroche J."/>
        </authorList>
    </citation>
    <scope>NUCLEOTIDE SEQUENCE [LARGE SCALE GENOMIC DNA]</scope>
    <source>
        <strain evidence="3 4">CCMP1005</strain>
    </source>
</reference>
<feature type="compositionally biased region" description="Gly residues" evidence="1">
    <location>
        <begin position="219"/>
        <end position="232"/>
    </location>
</feature>
<evidence type="ECO:0000313" key="3">
    <source>
        <dbReference type="EMBL" id="EJK76458.1"/>
    </source>
</evidence>
<dbReference type="Proteomes" id="UP000266841">
    <property type="component" value="Unassembled WGS sequence"/>
</dbReference>
<feature type="region of interest" description="Disordered" evidence="1">
    <location>
        <begin position="1"/>
        <end position="167"/>
    </location>
</feature>
<feature type="transmembrane region" description="Helical" evidence="2">
    <location>
        <begin position="174"/>
        <end position="197"/>
    </location>
</feature>
<evidence type="ECO:0000256" key="2">
    <source>
        <dbReference type="SAM" id="Phobius"/>
    </source>
</evidence>
<name>K0TCJ0_THAOC</name>
<feature type="compositionally biased region" description="Basic and acidic residues" evidence="1">
    <location>
        <begin position="28"/>
        <end position="38"/>
    </location>
</feature>
<feature type="compositionally biased region" description="Polar residues" evidence="1">
    <location>
        <begin position="124"/>
        <end position="134"/>
    </location>
</feature>